<evidence type="ECO:0000313" key="24">
    <source>
        <dbReference type="Proteomes" id="UP000288805"/>
    </source>
</evidence>
<evidence type="ECO:0000256" key="17">
    <source>
        <dbReference type="ARBA" id="ARBA00047899"/>
    </source>
</evidence>
<evidence type="ECO:0000256" key="21">
    <source>
        <dbReference type="SAM" id="SignalP"/>
    </source>
</evidence>
<evidence type="ECO:0000256" key="9">
    <source>
        <dbReference type="ARBA" id="ARBA00022737"/>
    </source>
</evidence>
<feature type="transmembrane region" description="Helical" evidence="20">
    <location>
        <begin position="612"/>
        <end position="637"/>
    </location>
</feature>
<dbReference type="GO" id="GO:0003676">
    <property type="term" value="F:nucleic acid binding"/>
    <property type="evidence" value="ECO:0007669"/>
    <property type="project" value="InterPro"/>
</dbReference>
<keyword evidence="5" id="KW-0433">Leucine-rich repeat</keyword>
<evidence type="ECO:0000256" key="4">
    <source>
        <dbReference type="ARBA" id="ARBA00022553"/>
    </source>
</evidence>
<feature type="region of interest" description="Disordered" evidence="19">
    <location>
        <begin position="820"/>
        <end position="842"/>
    </location>
</feature>
<dbReference type="FunFam" id="1.10.510.10:FF:000044">
    <property type="entry name" value="Putative LRR receptor-like serine/threonine-protein kinase"/>
    <property type="match status" value="1"/>
</dbReference>
<dbReference type="Pfam" id="PF13976">
    <property type="entry name" value="gag_pre-integrs"/>
    <property type="match status" value="1"/>
</dbReference>
<evidence type="ECO:0000256" key="18">
    <source>
        <dbReference type="ARBA" id="ARBA00048679"/>
    </source>
</evidence>
<reference evidence="23 24" key="1">
    <citation type="journal article" date="2018" name="PLoS Genet.">
        <title>Population sequencing reveals clonal diversity and ancestral inbreeding in the grapevine cultivar Chardonnay.</title>
        <authorList>
            <person name="Roach M.J."/>
            <person name="Johnson D.L."/>
            <person name="Bohlmann J."/>
            <person name="van Vuuren H.J."/>
            <person name="Jones S.J."/>
            <person name="Pretorius I.S."/>
            <person name="Schmidt S.A."/>
            <person name="Borneman A.R."/>
        </authorList>
    </citation>
    <scope>NUCLEOTIDE SEQUENCE [LARGE SCALE GENOMIC DNA]</scope>
    <source>
        <strain evidence="24">cv. Chardonnay</strain>
        <tissue evidence="23">Leaf</tissue>
    </source>
</reference>
<protein>
    <recommendedName>
        <fullName evidence="2">non-specific serine/threonine protein kinase</fullName>
        <ecNumber evidence="2">2.7.11.1</ecNumber>
    </recommendedName>
</protein>
<dbReference type="InterPro" id="IPR032675">
    <property type="entry name" value="LRR_dom_sf"/>
</dbReference>
<gene>
    <name evidence="23" type="primary">LRR-RLK_4</name>
    <name evidence="23" type="ORF">CK203_091081</name>
</gene>
<dbReference type="PANTHER" id="PTHR48006:SF81">
    <property type="entry name" value="PROTEIN KINASE DOMAIN-CONTAINING PROTEIN"/>
    <property type="match status" value="1"/>
</dbReference>
<evidence type="ECO:0000256" key="1">
    <source>
        <dbReference type="ARBA" id="ARBA00004479"/>
    </source>
</evidence>
<dbReference type="InterPro" id="IPR051824">
    <property type="entry name" value="LRR_Rcpt-Like_S/T_Kinase"/>
</dbReference>
<dbReference type="Gene3D" id="2.60.120.430">
    <property type="entry name" value="Galactose-binding lectin"/>
    <property type="match status" value="1"/>
</dbReference>
<evidence type="ECO:0000256" key="11">
    <source>
        <dbReference type="ARBA" id="ARBA00022777"/>
    </source>
</evidence>
<evidence type="ECO:0000256" key="16">
    <source>
        <dbReference type="ARBA" id="ARBA00023180"/>
    </source>
</evidence>
<keyword evidence="9" id="KW-0677">Repeat</keyword>
<evidence type="ECO:0000256" key="2">
    <source>
        <dbReference type="ARBA" id="ARBA00012513"/>
    </source>
</evidence>
<dbReference type="CDD" id="cd09272">
    <property type="entry name" value="RNase_HI_RT_Ty1"/>
    <property type="match status" value="1"/>
</dbReference>
<dbReference type="CDD" id="cd14066">
    <property type="entry name" value="STKc_IRAK"/>
    <property type="match status" value="1"/>
</dbReference>
<keyword evidence="7 20" id="KW-0812">Transmembrane</keyword>
<evidence type="ECO:0000256" key="6">
    <source>
        <dbReference type="ARBA" id="ARBA00022679"/>
    </source>
</evidence>
<dbReference type="Pfam" id="PF11721">
    <property type="entry name" value="Malectin"/>
    <property type="match status" value="1"/>
</dbReference>
<dbReference type="GO" id="GO:0016020">
    <property type="term" value="C:membrane"/>
    <property type="evidence" value="ECO:0007669"/>
    <property type="project" value="UniProtKB-SubCell"/>
</dbReference>
<comment type="subcellular location">
    <subcellularLocation>
        <location evidence="1">Membrane</location>
        <topology evidence="1">Single-pass type I membrane protein</topology>
    </subcellularLocation>
</comment>
<dbReference type="Gene3D" id="3.30.420.10">
    <property type="entry name" value="Ribonuclease H-like superfamily/Ribonuclease H"/>
    <property type="match status" value="1"/>
</dbReference>
<dbReference type="GO" id="GO:0005524">
    <property type="term" value="F:ATP binding"/>
    <property type="evidence" value="ECO:0007669"/>
    <property type="project" value="UniProtKB-KW"/>
</dbReference>
<evidence type="ECO:0000256" key="8">
    <source>
        <dbReference type="ARBA" id="ARBA00022729"/>
    </source>
</evidence>
<evidence type="ECO:0000256" key="19">
    <source>
        <dbReference type="SAM" id="MobiDB-lite"/>
    </source>
</evidence>
<dbReference type="SMART" id="SM00220">
    <property type="entry name" value="S_TKc"/>
    <property type="match status" value="1"/>
</dbReference>
<dbReference type="EC" id="2.7.11.1" evidence="2"/>
<dbReference type="Gene3D" id="1.10.510.10">
    <property type="entry name" value="Transferase(Phosphotransferase) domain 1"/>
    <property type="match status" value="1"/>
</dbReference>
<sequence length="1743" mass="192255">MFIRIFFASFVAFTCFSTSTLGATLILDEVTTLQEIANTLGKTDWLFEVDPCSGKSGWVTLNPVEGSENSVTCNCTFDNNTVCHVISIVLKTQNLTGTVPTELVKLPYLQEIDLTRNNLNGSIPEEWGSTKLVNISLLGNRLTGPIPKELGNISTLVNFTVEFNQLSGVLPPELGNLPSFSPPNKFTGELPETFAKLATLKDLVIQASGMSGPIPPEIGVLAKLSDLRISDLKGTEATFPPLSNMTNLNILILRSCNLSGPLPDYLGQRTGLKTLSVYIYFLFLFPLFRIQINTLYLNNEDPYYGNLLPLLCLSKPSPGAFLNRREFQQIKWKNSRQLSWYIKNRLYVFDRKLANWTHTRLDSAERRKHVTSSFKYSLDLSYNNFTSENSEDCQIRTVNLFGSSSGSNNSGIVSCLRGFPCPKNYYSVHINCGGKEVIVDNTIYEDNTYSSGASTYHKSETNWAFSSTGYFMDDSINTDSYIANNKSILLMNNSALYMNARLSALSLTYYAFCLGNGNYTVKLQFAEIMFTDDKTYSSLGRRIFDVYIQVVNYIILSSSEISVVIGLTLEIRFYWAGKGTTAIPSRGVYGPLISAIAVTPNFIPPAENGSSISAGAVVGIVAAVALLLLLVLGVLWWKGCLRRKNTMERGIRPVTVFHFGHLFHLPKLPGQPYCGQKTLITVNIFPAIFSGDFSTSASLLSASSGLRRQLPSLAETCVCLRKASSSSPVTFLLCLGPDIPGSSSTVVIRPPFRALFDPNVIQSQDMDLSTYIGRIASLKEEFLTLMPFTNGAEAQQIQTNKFFMVLTLIGLRPDLESLHGRPPRTAHIAQSSDPLLSRPDSAASSTSQSITLIGSDYDACLRYQAATLASVASVAQTGNVSVYFTQSPFLSPWILDSEASDPISGNKHTFSSITTTSALPTVTLANGSQTMAKGIGLTHPLPSLPLYSNRSTEKTIGIGRESPGLHHLTSPSSPEACISIDASLLIHSRLGHPSLSKFQNMVPRFSTLSSLAYESCQLGKHTRVSFPKRLNNRAKYPFELVHTDVWGPCRTASTLGFQYFVTFIDDYSRYALSRPLQVYHRRQHAVAPPLTSAEVPDDSSPVPPISPTLALSSTDHLPIALWKGNRSTCNPHPIYNFLSYHRLSSSYSAFVSTLSSVSLPKSTSEALSHPGWRQTMVDEMAALHSNDTWDLVSLPPGKSTVGCRWVYPVKVGPDGQVDCLKARLVAKGTPGQGMLYEDKGHTQIVGYTDANWAGSPSDRRSTSGYCVFIEGNLISWKSKKQDVVARSSAEAEYRAMTLATCELIWLRQLLQELRFGKDEQIKLVCDNQAALHIASNPVFHERTKHIEVDCHFIREKIALGCVATSFVNSNDQLADIFTKSLRDLRGLNLQTGTFTLRQIKAATNNFDAANKIGEGPIIDGTIIAVKQLSSKSKQGNREFVNEIGMISALQHPHLVKLYGCCIEGNQLLLVYEYMENNSLARHCQKDSQLKLDWPTRHKICVGIARGLAYLHEESRLKIVHRDIKATNVLLDKDLNPKISDFGLAKLDEEENTHISTRIAGTFGYMAPEYAMRGHLTEKADVYSFGVVALEIVSGKSNTSHILKDGCVYLLDWALLLKENGNLLELVDPILESNFKKEEVMAMINVALLCTSFSPVARPTMSSVVSILEGRAHVQEISSGLSISSDEIKLKELRQQYDLYHAKNTSEGQIPSLSTDGPWTASSTSGADLYPITMNSQYWENRDQ</sequence>
<dbReference type="SUPFAM" id="SSF56672">
    <property type="entry name" value="DNA/RNA polymerases"/>
    <property type="match status" value="1"/>
</dbReference>
<dbReference type="FunFam" id="3.80.10.10:FF:000452">
    <property type="entry name" value="Probable LRR receptor-like serine/threonine-protein kinase RFK1"/>
    <property type="match status" value="1"/>
</dbReference>
<dbReference type="Proteomes" id="UP000288805">
    <property type="component" value="Unassembled WGS sequence"/>
</dbReference>
<feature type="domain" description="Protein kinase" evidence="22">
    <location>
        <begin position="1385"/>
        <end position="1673"/>
    </location>
</feature>
<keyword evidence="15 23" id="KW-0675">Receptor</keyword>
<dbReference type="SUPFAM" id="SSF53098">
    <property type="entry name" value="Ribonuclease H-like"/>
    <property type="match status" value="1"/>
</dbReference>
<keyword evidence="6" id="KW-0808">Transferase</keyword>
<feature type="transmembrane region" description="Helical" evidence="20">
    <location>
        <begin position="550"/>
        <end position="575"/>
    </location>
</feature>
<keyword evidence="12" id="KW-0067">ATP-binding</keyword>
<keyword evidence="3" id="KW-0723">Serine/threonine-protein kinase</keyword>
<evidence type="ECO:0000256" key="7">
    <source>
        <dbReference type="ARBA" id="ARBA00022692"/>
    </source>
</evidence>
<keyword evidence="14 20" id="KW-0472">Membrane</keyword>
<evidence type="ECO:0000256" key="20">
    <source>
        <dbReference type="SAM" id="Phobius"/>
    </source>
</evidence>
<dbReference type="PANTHER" id="PTHR48006">
    <property type="entry name" value="LEUCINE-RICH REPEAT-CONTAINING PROTEIN DDB_G0281931-RELATED"/>
    <property type="match status" value="1"/>
</dbReference>
<dbReference type="InterPro" id="IPR000719">
    <property type="entry name" value="Prot_kinase_dom"/>
</dbReference>
<dbReference type="PROSITE" id="PS00108">
    <property type="entry name" value="PROTEIN_KINASE_ST"/>
    <property type="match status" value="1"/>
</dbReference>
<dbReference type="InterPro" id="IPR001611">
    <property type="entry name" value="Leu-rich_rpt"/>
</dbReference>
<dbReference type="InterPro" id="IPR008271">
    <property type="entry name" value="Ser/Thr_kinase_AS"/>
</dbReference>
<keyword evidence="13 20" id="KW-1133">Transmembrane helix</keyword>
<dbReference type="InterPro" id="IPR021720">
    <property type="entry name" value="Malectin_dom"/>
</dbReference>
<feature type="chain" id="PRO_5019415431" description="non-specific serine/threonine protein kinase" evidence="21">
    <location>
        <begin position="23"/>
        <end position="1743"/>
    </location>
</feature>
<keyword evidence="10" id="KW-0547">Nucleotide-binding</keyword>
<evidence type="ECO:0000256" key="13">
    <source>
        <dbReference type="ARBA" id="ARBA00022989"/>
    </source>
</evidence>
<evidence type="ECO:0000256" key="12">
    <source>
        <dbReference type="ARBA" id="ARBA00022840"/>
    </source>
</evidence>
<evidence type="ECO:0000256" key="15">
    <source>
        <dbReference type="ARBA" id="ARBA00023170"/>
    </source>
</evidence>
<comment type="caution">
    <text evidence="23">The sequence shown here is derived from an EMBL/GenBank/DDBJ whole genome shotgun (WGS) entry which is preliminary data.</text>
</comment>
<keyword evidence="4" id="KW-0597">Phosphoprotein</keyword>
<dbReference type="PROSITE" id="PS50011">
    <property type="entry name" value="PROTEIN_KINASE_DOM"/>
    <property type="match status" value="1"/>
</dbReference>
<comment type="catalytic activity">
    <reaction evidence="18">
        <text>L-seryl-[protein] + ATP = O-phospho-L-seryl-[protein] + ADP + H(+)</text>
        <dbReference type="Rhea" id="RHEA:17989"/>
        <dbReference type="Rhea" id="RHEA-COMP:9863"/>
        <dbReference type="Rhea" id="RHEA-COMP:11604"/>
        <dbReference type="ChEBI" id="CHEBI:15378"/>
        <dbReference type="ChEBI" id="CHEBI:29999"/>
        <dbReference type="ChEBI" id="CHEBI:30616"/>
        <dbReference type="ChEBI" id="CHEBI:83421"/>
        <dbReference type="ChEBI" id="CHEBI:456216"/>
        <dbReference type="EC" id="2.7.11.1"/>
    </reaction>
</comment>
<name>A0A438FH82_VITVI</name>
<dbReference type="Pfam" id="PF00560">
    <property type="entry name" value="LRR_1"/>
    <property type="match status" value="1"/>
</dbReference>
<evidence type="ECO:0000313" key="23">
    <source>
        <dbReference type="EMBL" id="RVW59318.1"/>
    </source>
</evidence>
<evidence type="ECO:0000259" key="22">
    <source>
        <dbReference type="PROSITE" id="PS50011"/>
    </source>
</evidence>
<dbReference type="Gene3D" id="3.80.10.10">
    <property type="entry name" value="Ribonuclease Inhibitor"/>
    <property type="match status" value="2"/>
</dbReference>
<proteinExistence type="predicted"/>
<dbReference type="Gene3D" id="3.30.200.20">
    <property type="entry name" value="Phosphorylase Kinase, domain 1"/>
    <property type="match status" value="1"/>
</dbReference>
<comment type="catalytic activity">
    <reaction evidence="17">
        <text>L-threonyl-[protein] + ATP = O-phospho-L-threonyl-[protein] + ADP + H(+)</text>
        <dbReference type="Rhea" id="RHEA:46608"/>
        <dbReference type="Rhea" id="RHEA-COMP:11060"/>
        <dbReference type="Rhea" id="RHEA-COMP:11605"/>
        <dbReference type="ChEBI" id="CHEBI:15378"/>
        <dbReference type="ChEBI" id="CHEBI:30013"/>
        <dbReference type="ChEBI" id="CHEBI:30616"/>
        <dbReference type="ChEBI" id="CHEBI:61977"/>
        <dbReference type="ChEBI" id="CHEBI:456216"/>
        <dbReference type="EC" id="2.7.11.1"/>
    </reaction>
</comment>
<dbReference type="SUPFAM" id="SSF56112">
    <property type="entry name" value="Protein kinase-like (PK-like)"/>
    <property type="match status" value="1"/>
</dbReference>
<keyword evidence="11 23" id="KW-0418">Kinase</keyword>
<dbReference type="FunFam" id="3.30.200.20:FF:000217">
    <property type="entry name" value="probable LRR receptor-like serine/threonine-protein kinase At1g53430"/>
    <property type="match status" value="1"/>
</dbReference>
<dbReference type="InterPro" id="IPR025724">
    <property type="entry name" value="GAG-pre-integrase_dom"/>
</dbReference>
<dbReference type="EMBL" id="QGNW01000896">
    <property type="protein sequence ID" value="RVW59318.1"/>
    <property type="molecule type" value="Genomic_DNA"/>
</dbReference>
<dbReference type="InterPro" id="IPR036397">
    <property type="entry name" value="RNaseH_sf"/>
</dbReference>
<dbReference type="InterPro" id="IPR043502">
    <property type="entry name" value="DNA/RNA_pol_sf"/>
</dbReference>
<organism evidence="23 24">
    <name type="scientific">Vitis vinifera</name>
    <name type="common">Grape</name>
    <dbReference type="NCBI Taxonomy" id="29760"/>
    <lineage>
        <taxon>Eukaryota</taxon>
        <taxon>Viridiplantae</taxon>
        <taxon>Streptophyta</taxon>
        <taxon>Embryophyta</taxon>
        <taxon>Tracheophyta</taxon>
        <taxon>Spermatophyta</taxon>
        <taxon>Magnoliopsida</taxon>
        <taxon>eudicotyledons</taxon>
        <taxon>Gunneridae</taxon>
        <taxon>Pentapetalae</taxon>
        <taxon>rosids</taxon>
        <taxon>Vitales</taxon>
        <taxon>Vitaceae</taxon>
        <taxon>Viteae</taxon>
        <taxon>Vitis</taxon>
    </lineage>
</organism>
<dbReference type="InterPro" id="IPR011009">
    <property type="entry name" value="Kinase-like_dom_sf"/>
</dbReference>
<dbReference type="InterPro" id="IPR012337">
    <property type="entry name" value="RNaseH-like_sf"/>
</dbReference>
<dbReference type="SUPFAM" id="SSF52058">
    <property type="entry name" value="L domain-like"/>
    <property type="match status" value="1"/>
</dbReference>
<dbReference type="FunFam" id="2.60.120.430:FF:000004">
    <property type="entry name" value="Putative leucine-rich repeat receptor-like serine/threonine-protein kinase"/>
    <property type="match status" value="1"/>
</dbReference>
<dbReference type="InterPro" id="IPR001245">
    <property type="entry name" value="Ser-Thr/Tyr_kinase_cat_dom"/>
</dbReference>
<evidence type="ECO:0000256" key="3">
    <source>
        <dbReference type="ARBA" id="ARBA00022527"/>
    </source>
</evidence>
<feature type="signal peptide" evidence="21">
    <location>
        <begin position="1"/>
        <end position="22"/>
    </location>
</feature>
<accession>A0A438FH82</accession>
<evidence type="ECO:0000256" key="14">
    <source>
        <dbReference type="ARBA" id="ARBA00023136"/>
    </source>
</evidence>
<evidence type="ECO:0000256" key="5">
    <source>
        <dbReference type="ARBA" id="ARBA00022614"/>
    </source>
</evidence>
<dbReference type="GO" id="GO:0004674">
    <property type="term" value="F:protein serine/threonine kinase activity"/>
    <property type="evidence" value="ECO:0007669"/>
    <property type="project" value="UniProtKB-KW"/>
</dbReference>
<keyword evidence="8 21" id="KW-0732">Signal</keyword>
<evidence type="ECO:0000256" key="10">
    <source>
        <dbReference type="ARBA" id="ARBA00022741"/>
    </source>
</evidence>
<feature type="transmembrane region" description="Helical" evidence="20">
    <location>
        <begin position="587"/>
        <end position="606"/>
    </location>
</feature>
<keyword evidence="16" id="KW-0325">Glycoprotein</keyword>
<dbReference type="Pfam" id="PF07714">
    <property type="entry name" value="PK_Tyr_Ser-Thr"/>
    <property type="match status" value="1"/>
</dbReference>